<keyword evidence="1" id="KW-0812">Transmembrane</keyword>
<accession>A0AAV9A280</accession>
<dbReference type="Gene3D" id="3.40.50.1820">
    <property type="entry name" value="alpha/beta hydrolase"/>
    <property type="match status" value="1"/>
</dbReference>
<gene>
    <name evidence="3" type="ORF">QJS04_geneDACA020743</name>
</gene>
<dbReference type="FunFam" id="3.40.50.1820:FF:000270">
    <property type="entry name" value="Alpha/beta-Hydrolases superfamily protein"/>
    <property type="match status" value="1"/>
</dbReference>
<evidence type="ECO:0000256" key="1">
    <source>
        <dbReference type="SAM" id="Phobius"/>
    </source>
</evidence>
<evidence type="ECO:0000313" key="4">
    <source>
        <dbReference type="Proteomes" id="UP001179952"/>
    </source>
</evidence>
<feature type="transmembrane region" description="Helical" evidence="1">
    <location>
        <begin position="21"/>
        <end position="39"/>
    </location>
</feature>
<keyword evidence="1" id="KW-0472">Membrane</keyword>
<proteinExistence type="predicted"/>
<sequence>MDRKILSRVAYLLNCLHSGTRRYVVVVTIGIALLSWFYTTAKPVQPKLCGSPGGPPVTAKRVYLSDGRYLAYSESGVPKEDAKCKIIFSHGFSGSRLTTLRVSTEIMDELGVYMVGYDRAGYGESDPNPYRSLRREALDVEELADALELGPKFFVIGFSLGGHSVWASLKYMPERLAGAALLAPVINYRWPGFPRNLSTEAYNSQPVGDQWTFRVTYYTPWLLNWWMNQPWLPSSSVVKGTASLPNKLDARLHVEMKSSEIVKEMKRLATQQGVHESLHRDMMVMFGKWEFDPMDLPPPNIPVHLWQGDEDGLVPVTVQRYICHRLRWIDYHELPSTGHFLTMVPGFGDTVLKTLLA</sequence>
<evidence type="ECO:0000313" key="3">
    <source>
        <dbReference type="EMBL" id="KAK1258060.1"/>
    </source>
</evidence>
<keyword evidence="4" id="KW-1185">Reference proteome</keyword>
<feature type="domain" description="AB hydrolase-1" evidence="2">
    <location>
        <begin position="86"/>
        <end position="343"/>
    </location>
</feature>
<dbReference type="InterPro" id="IPR029058">
    <property type="entry name" value="AB_hydrolase_fold"/>
</dbReference>
<protein>
    <recommendedName>
        <fullName evidence="2">AB hydrolase-1 domain-containing protein</fullName>
    </recommendedName>
</protein>
<dbReference type="Proteomes" id="UP001179952">
    <property type="component" value="Unassembled WGS sequence"/>
</dbReference>
<dbReference type="PANTHER" id="PTHR45763:SF54">
    <property type="entry name" value="HYDROLASE, ALPHA_BETA FOLD FAMILY PROTEIN, EXPRESSED"/>
    <property type="match status" value="1"/>
</dbReference>
<evidence type="ECO:0000259" key="2">
    <source>
        <dbReference type="Pfam" id="PF12697"/>
    </source>
</evidence>
<dbReference type="EMBL" id="JAUJYN010000026">
    <property type="protein sequence ID" value="KAK1258060.1"/>
    <property type="molecule type" value="Genomic_DNA"/>
</dbReference>
<name>A0AAV9A280_ACOGR</name>
<keyword evidence="1" id="KW-1133">Transmembrane helix</keyword>
<dbReference type="Pfam" id="PF12697">
    <property type="entry name" value="Abhydrolase_6"/>
    <property type="match status" value="1"/>
</dbReference>
<dbReference type="PANTHER" id="PTHR45763">
    <property type="entry name" value="HYDROLASE, ALPHA/BETA FOLD FAMILY PROTEIN, EXPRESSED-RELATED"/>
    <property type="match status" value="1"/>
</dbReference>
<dbReference type="AlphaFoldDB" id="A0AAV9A280"/>
<comment type="caution">
    <text evidence="3">The sequence shown here is derived from an EMBL/GenBank/DDBJ whole genome shotgun (WGS) entry which is preliminary data.</text>
</comment>
<reference evidence="3" key="1">
    <citation type="journal article" date="2023" name="Nat. Commun.">
        <title>Diploid and tetraploid genomes of Acorus and the evolution of monocots.</title>
        <authorList>
            <person name="Ma L."/>
            <person name="Liu K.W."/>
            <person name="Li Z."/>
            <person name="Hsiao Y.Y."/>
            <person name="Qi Y."/>
            <person name="Fu T."/>
            <person name="Tang G.D."/>
            <person name="Zhang D."/>
            <person name="Sun W.H."/>
            <person name="Liu D.K."/>
            <person name="Li Y."/>
            <person name="Chen G.Z."/>
            <person name="Liu X.D."/>
            <person name="Liao X.Y."/>
            <person name="Jiang Y.T."/>
            <person name="Yu X."/>
            <person name="Hao Y."/>
            <person name="Huang J."/>
            <person name="Zhao X.W."/>
            <person name="Ke S."/>
            <person name="Chen Y.Y."/>
            <person name="Wu W.L."/>
            <person name="Hsu J.L."/>
            <person name="Lin Y.F."/>
            <person name="Huang M.D."/>
            <person name="Li C.Y."/>
            <person name="Huang L."/>
            <person name="Wang Z.W."/>
            <person name="Zhao X."/>
            <person name="Zhong W.Y."/>
            <person name="Peng D.H."/>
            <person name="Ahmad S."/>
            <person name="Lan S."/>
            <person name="Zhang J.S."/>
            <person name="Tsai W.C."/>
            <person name="Van de Peer Y."/>
            <person name="Liu Z.J."/>
        </authorList>
    </citation>
    <scope>NUCLEOTIDE SEQUENCE</scope>
    <source>
        <strain evidence="3">SCP</strain>
    </source>
</reference>
<dbReference type="InterPro" id="IPR000073">
    <property type="entry name" value="AB_hydrolase_1"/>
</dbReference>
<dbReference type="SUPFAM" id="SSF53474">
    <property type="entry name" value="alpha/beta-Hydrolases"/>
    <property type="match status" value="1"/>
</dbReference>
<reference evidence="3" key="2">
    <citation type="submission" date="2023-06" db="EMBL/GenBank/DDBJ databases">
        <authorList>
            <person name="Ma L."/>
            <person name="Liu K.-W."/>
            <person name="Li Z."/>
            <person name="Hsiao Y.-Y."/>
            <person name="Qi Y."/>
            <person name="Fu T."/>
            <person name="Tang G."/>
            <person name="Zhang D."/>
            <person name="Sun W.-H."/>
            <person name="Liu D.-K."/>
            <person name="Li Y."/>
            <person name="Chen G.-Z."/>
            <person name="Liu X.-D."/>
            <person name="Liao X.-Y."/>
            <person name="Jiang Y.-T."/>
            <person name="Yu X."/>
            <person name="Hao Y."/>
            <person name="Huang J."/>
            <person name="Zhao X.-W."/>
            <person name="Ke S."/>
            <person name="Chen Y.-Y."/>
            <person name="Wu W.-L."/>
            <person name="Hsu J.-L."/>
            <person name="Lin Y.-F."/>
            <person name="Huang M.-D."/>
            <person name="Li C.-Y."/>
            <person name="Huang L."/>
            <person name="Wang Z.-W."/>
            <person name="Zhao X."/>
            <person name="Zhong W.-Y."/>
            <person name="Peng D.-H."/>
            <person name="Ahmad S."/>
            <person name="Lan S."/>
            <person name="Zhang J.-S."/>
            <person name="Tsai W.-C."/>
            <person name="Van De Peer Y."/>
            <person name="Liu Z.-J."/>
        </authorList>
    </citation>
    <scope>NUCLEOTIDE SEQUENCE</scope>
    <source>
        <strain evidence="3">SCP</strain>
        <tissue evidence="3">Leaves</tissue>
    </source>
</reference>
<organism evidence="3 4">
    <name type="scientific">Acorus gramineus</name>
    <name type="common">Dwarf sweet flag</name>
    <dbReference type="NCBI Taxonomy" id="55184"/>
    <lineage>
        <taxon>Eukaryota</taxon>
        <taxon>Viridiplantae</taxon>
        <taxon>Streptophyta</taxon>
        <taxon>Embryophyta</taxon>
        <taxon>Tracheophyta</taxon>
        <taxon>Spermatophyta</taxon>
        <taxon>Magnoliopsida</taxon>
        <taxon>Liliopsida</taxon>
        <taxon>Acoraceae</taxon>
        <taxon>Acorus</taxon>
    </lineage>
</organism>